<feature type="domain" description="Apple" evidence="1">
    <location>
        <begin position="1"/>
        <end position="37"/>
    </location>
</feature>
<dbReference type="AlphaFoldDB" id="A0AAV5SW36"/>
<gene>
    <name evidence="2" type="ORF">PENTCL1PPCAC_9742</name>
</gene>
<evidence type="ECO:0000313" key="2">
    <source>
        <dbReference type="EMBL" id="GMS87567.1"/>
    </source>
</evidence>
<proteinExistence type="predicted"/>
<evidence type="ECO:0000259" key="1">
    <source>
        <dbReference type="PROSITE" id="PS50948"/>
    </source>
</evidence>
<feature type="non-terminal residue" evidence="2">
    <location>
        <position position="67"/>
    </location>
</feature>
<dbReference type="EMBL" id="BTSX01000003">
    <property type="protein sequence ID" value="GMS87567.1"/>
    <property type="molecule type" value="Genomic_DNA"/>
</dbReference>
<name>A0AAV5SW36_9BILA</name>
<comment type="caution">
    <text evidence="2">The sequence shown here is derived from an EMBL/GenBank/DDBJ whole genome shotgun (WGS) entry which is preliminary data.</text>
</comment>
<evidence type="ECO:0000313" key="3">
    <source>
        <dbReference type="Proteomes" id="UP001432027"/>
    </source>
</evidence>
<reference evidence="2" key="1">
    <citation type="submission" date="2023-10" db="EMBL/GenBank/DDBJ databases">
        <title>Genome assembly of Pristionchus species.</title>
        <authorList>
            <person name="Yoshida K."/>
            <person name="Sommer R.J."/>
        </authorList>
    </citation>
    <scope>NUCLEOTIDE SEQUENCE</scope>
    <source>
        <strain evidence="2">RS0144</strain>
    </source>
</reference>
<dbReference type="InterPro" id="IPR003609">
    <property type="entry name" value="Pan_app"/>
</dbReference>
<keyword evidence="3" id="KW-1185">Reference proteome</keyword>
<organism evidence="2 3">
    <name type="scientific">Pristionchus entomophagus</name>
    <dbReference type="NCBI Taxonomy" id="358040"/>
    <lineage>
        <taxon>Eukaryota</taxon>
        <taxon>Metazoa</taxon>
        <taxon>Ecdysozoa</taxon>
        <taxon>Nematoda</taxon>
        <taxon>Chromadorea</taxon>
        <taxon>Rhabditida</taxon>
        <taxon>Rhabditina</taxon>
        <taxon>Diplogasteromorpha</taxon>
        <taxon>Diplogasteroidea</taxon>
        <taxon>Neodiplogasteridae</taxon>
        <taxon>Pristionchus</taxon>
    </lineage>
</organism>
<dbReference type="Proteomes" id="UP001432027">
    <property type="component" value="Unassembled WGS sequence"/>
</dbReference>
<sequence length="67" mass="7002">IAACEEACLAKSECPAYAFAKAQCLLLAEESRISQVCASGTAKCWIRTAACDANPCGYLECVPPPSC</sequence>
<feature type="non-terminal residue" evidence="2">
    <location>
        <position position="1"/>
    </location>
</feature>
<accession>A0AAV5SW36</accession>
<protein>
    <recommendedName>
        <fullName evidence="1">Apple domain-containing protein</fullName>
    </recommendedName>
</protein>
<dbReference type="PROSITE" id="PS50948">
    <property type="entry name" value="PAN"/>
    <property type="match status" value="1"/>
</dbReference>